<dbReference type="OrthoDB" id="2219495at2759"/>
<keyword evidence="5" id="KW-0560">Oxidoreductase</keyword>
<evidence type="ECO:0000256" key="5">
    <source>
        <dbReference type="ARBA" id="ARBA00023002"/>
    </source>
</evidence>
<evidence type="ECO:0000256" key="1">
    <source>
        <dbReference type="ARBA" id="ARBA00001974"/>
    </source>
</evidence>
<dbReference type="SUPFAM" id="SSF54373">
    <property type="entry name" value="FAD-linked reductases, C-terminal domain"/>
    <property type="match status" value="1"/>
</dbReference>
<gene>
    <name evidence="7" type="ORF">UCRPA7_659</name>
</gene>
<dbReference type="GeneID" id="19327261"/>
<evidence type="ECO:0000256" key="2">
    <source>
        <dbReference type="ARBA" id="ARBA00010989"/>
    </source>
</evidence>
<keyword evidence="4" id="KW-0274">FAD</keyword>
<reference evidence="8" key="1">
    <citation type="journal article" date="2013" name="Genome Announc.">
        <title>Draft genome sequence of the ascomycete Phaeoacremonium aleophilum strain UCR-PA7, a causal agent of the esca disease complex in grapevines.</title>
        <authorList>
            <person name="Blanco-Ulate B."/>
            <person name="Rolshausen P."/>
            <person name="Cantu D."/>
        </authorList>
    </citation>
    <scope>NUCLEOTIDE SEQUENCE [LARGE SCALE GENOMIC DNA]</scope>
    <source>
        <strain evidence="8">UCR-PA7</strain>
    </source>
</reference>
<accession>R8BWM7</accession>
<evidence type="ECO:0000313" key="7">
    <source>
        <dbReference type="EMBL" id="EOO03758.1"/>
    </source>
</evidence>
<evidence type="ECO:0000313" key="8">
    <source>
        <dbReference type="Proteomes" id="UP000014074"/>
    </source>
</evidence>
<dbReference type="Proteomes" id="UP000014074">
    <property type="component" value="Unassembled WGS sequence"/>
</dbReference>
<dbReference type="Gene3D" id="3.50.50.60">
    <property type="entry name" value="FAD/NAD(P)-binding domain"/>
    <property type="match status" value="1"/>
</dbReference>
<dbReference type="HOGENOM" id="CLU_007884_0_0_1"/>
<feature type="domain" description="FAD dependent oxidoreductase" evidence="6">
    <location>
        <begin position="107"/>
        <end position="374"/>
    </location>
</feature>
<evidence type="ECO:0000259" key="6">
    <source>
        <dbReference type="Pfam" id="PF01266"/>
    </source>
</evidence>
<dbReference type="GO" id="GO:0050660">
    <property type="term" value="F:flavin adenine dinucleotide binding"/>
    <property type="evidence" value="ECO:0007669"/>
    <property type="project" value="InterPro"/>
</dbReference>
<dbReference type="InterPro" id="IPR045170">
    <property type="entry name" value="MTOX"/>
</dbReference>
<organism evidence="7 8">
    <name type="scientific">Phaeoacremonium minimum (strain UCR-PA7)</name>
    <name type="common">Esca disease fungus</name>
    <name type="synonym">Togninia minima</name>
    <dbReference type="NCBI Taxonomy" id="1286976"/>
    <lineage>
        <taxon>Eukaryota</taxon>
        <taxon>Fungi</taxon>
        <taxon>Dikarya</taxon>
        <taxon>Ascomycota</taxon>
        <taxon>Pezizomycotina</taxon>
        <taxon>Sordariomycetes</taxon>
        <taxon>Sordariomycetidae</taxon>
        <taxon>Togniniales</taxon>
        <taxon>Togniniaceae</taxon>
        <taxon>Phaeoacremonium</taxon>
    </lineage>
</organism>
<dbReference type="InterPro" id="IPR006076">
    <property type="entry name" value="FAD-dep_OxRdtase"/>
</dbReference>
<keyword evidence="3" id="KW-0285">Flavoprotein</keyword>
<dbReference type="GO" id="GO:0008115">
    <property type="term" value="F:sarcosine oxidase activity"/>
    <property type="evidence" value="ECO:0007669"/>
    <property type="project" value="TreeGrafter"/>
</dbReference>
<dbReference type="Gene3D" id="3.30.9.10">
    <property type="entry name" value="D-Amino Acid Oxidase, subunit A, domain 2"/>
    <property type="match status" value="1"/>
</dbReference>
<dbReference type="RefSeq" id="XP_007911444.1">
    <property type="nucleotide sequence ID" value="XM_007913253.1"/>
</dbReference>
<comment type="similarity">
    <text evidence="2">Belongs to the MSOX/MTOX family.</text>
</comment>
<dbReference type="PANTHER" id="PTHR10961">
    <property type="entry name" value="PEROXISOMAL SARCOSINE OXIDASE"/>
    <property type="match status" value="1"/>
</dbReference>
<dbReference type="eggNOG" id="KOG2820">
    <property type="taxonomic scope" value="Eukaryota"/>
</dbReference>
<evidence type="ECO:0000256" key="4">
    <source>
        <dbReference type="ARBA" id="ARBA00022827"/>
    </source>
</evidence>
<name>R8BWM7_PHAM7</name>
<dbReference type="AlphaFoldDB" id="R8BWM7"/>
<dbReference type="PANTHER" id="PTHR10961:SF15">
    <property type="entry name" value="FAD DEPENDENT OXIDOREDUCTASE DOMAIN-CONTAINING PROTEIN"/>
    <property type="match status" value="1"/>
</dbReference>
<evidence type="ECO:0000256" key="3">
    <source>
        <dbReference type="ARBA" id="ARBA00022630"/>
    </source>
</evidence>
<keyword evidence="8" id="KW-1185">Reference proteome</keyword>
<proteinExistence type="inferred from homology"/>
<dbReference type="KEGG" id="tmn:UCRPA7_659"/>
<comment type="cofactor">
    <cofactor evidence="1">
        <name>FAD</name>
        <dbReference type="ChEBI" id="CHEBI:57692"/>
    </cofactor>
</comment>
<dbReference type="EMBL" id="KB932812">
    <property type="protein sequence ID" value="EOO03758.1"/>
    <property type="molecule type" value="Genomic_DNA"/>
</dbReference>
<dbReference type="InterPro" id="IPR036188">
    <property type="entry name" value="FAD/NAD-bd_sf"/>
</dbReference>
<protein>
    <submittedName>
        <fullName evidence="7">Putative sarcosine oxidase protein</fullName>
    </submittedName>
</protein>
<dbReference type="SUPFAM" id="SSF51905">
    <property type="entry name" value="FAD/NAD(P)-binding domain"/>
    <property type="match status" value="1"/>
</dbReference>
<dbReference type="Pfam" id="PF01266">
    <property type="entry name" value="DAO"/>
    <property type="match status" value="1"/>
</dbReference>
<sequence>MNKIIRAAYGPEVVYQNIALEAMQGWESWNKYLAKGRGLPPGMTKEDRIWVNNGNLQVCGQMELPPFERHSIANMEKIGKRTSQVVVSDPRDVEQARRDGFMFAVDPFNRRVRGKLYQALLDTTGGFVYADKVCRLALHLCRQAGVKFVLGDAGEFVSYLEKNGEVVGVETKDGTKHRASLTVVACGGWTNQIVPQLDGLCETTGGSVAVIKIPKSSHLYERFSPRNFPTFTYKMRDGTEGGMYGFPLDEFGHLKFGYRGTKYTNPQLVNKDEKSNEKVYRSIPITKWSKPASLTQIPSEAMDKIRDMINDLLPEIGEEGHDIAFTRMCWYNDSFDNHFVVDAVPQRKGLFVATGGSGHAFMFFPNIGKYVVDRIEGKENDVLDFWKWRGLAADQIPINKLALGTASPRALQNLQLTTDNDLKLSVGARRIATKL</sequence>